<organism evidence="2 3">
    <name type="scientific">Phreatobacter stygius</name>
    <dbReference type="NCBI Taxonomy" id="1940610"/>
    <lineage>
        <taxon>Bacteria</taxon>
        <taxon>Pseudomonadati</taxon>
        <taxon>Pseudomonadota</taxon>
        <taxon>Alphaproteobacteria</taxon>
        <taxon>Hyphomicrobiales</taxon>
        <taxon>Phreatobacteraceae</taxon>
        <taxon>Phreatobacter</taxon>
    </lineage>
</organism>
<accession>A0A4D7AYU9</accession>
<dbReference type="EMBL" id="CP039690">
    <property type="protein sequence ID" value="QCI62850.1"/>
    <property type="molecule type" value="Genomic_DNA"/>
</dbReference>
<name>A0A4D7AYU9_9HYPH</name>
<dbReference type="AlphaFoldDB" id="A0A4D7AYU9"/>
<feature type="transmembrane region" description="Helical" evidence="1">
    <location>
        <begin position="136"/>
        <end position="163"/>
    </location>
</feature>
<feature type="transmembrane region" description="Helical" evidence="1">
    <location>
        <begin position="20"/>
        <end position="40"/>
    </location>
</feature>
<keyword evidence="1" id="KW-0812">Transmembrane</keyword>
<keyword evidence="3" id="KW-1185">Reference proteome</keyword>
<dbReference type="Proteomes" id="UP000298781">
    <property type="component" value="Chromosome"/>
</dbReference>
<evidence type="ECO:0000313" key="3">
    <source>
        <dbReference type="Proteomes" id="UP000298781"/>
    </source>
</evidence>
<gene>
    <name evidence="2" type="ORF">E8M01_00475</name>
</gene>
<dbReference type="KEGG" id="pstg:E8M01_00475"/>
<dbReference type="OrthoDB" id="8480806at2"/>
<sequence>MTSVLRWIGEPGERPWLKAISIGAALLAVPLAWWSVLWLTPYRPPVPEASPLTIVIILLAAVIASPLLETAVLAMVHWLAVDKLRLAVPLFVAVLAAIAVAAHMPITLARAPVTAVLFLVFAWQYAGWFARSGRRWFALGAVALTHAVYNLGSIGLSPVWAFLLRPSA</sequence>
<feature type="transmembrane region" description="Helical" evidence="1">
    <location>
        <begin position="111"/>
        <end position="130"/>
    </location>
</feature>
<evidence type="ECO:0000256" key="1">
    <source>
        <dbReference type="SAM" id="Phobius"/>
    </source>
</evidence>
<keyword evidence="1" id="KW-0472">Membrane</keyword>
<reference evidence="2 3" key="1">
    <citation type="submission" date="2019-04" db="EMBL/GenBank/DDBJ databases">
        <title>Phreatobacter aquaticus sp. nov.</title>
        <authorList>
            <person name="Choi A."/>
        </authorList>
    </citation>
    <scope>NUCLEOTIDE SEQUENCE [LARGE SCALE GENOMIC DNA]</scope>
    <source>
        <strain evidence="2 3">KCTC 52518</strain>
    </source>
</reference>
<feature type="transmembrane region" description="Helical" evidence="1">
    <location>
        <begin position="86"/>
        <end position="104"/>
    </location>
</feature>
<feature type="transmembrane region" description="Helical" evidence="1">
    <location>
        <begin position="52"/>
        <end position="80"/>
    </location>
</feature>
<evidence type="ECO:0000313" key="2">
    <source>
        <dbReference type="EMBL" id="QCI62850.1"/>
    </source>
</evidence>
<keyword evidence="1" id="KW-1133">Transmembrane helix</keyword>
<proteinExistence type="predicted"/>
<evidence type="ECO:0008006" key="4">
    <source>
        <dbReference type="Google" id="ProtNLM"/>
    </source>
</evidence>
<dbReference type="RefSeq" id="WP_136958313.1">
    <property type="nucleotide sequence ID" value="NZ_CP039690.1"/>
</dbReference>
<protein>
    <recommendedName>
        <fullName evidence="4">CPBP family intramembrane metalloprotease</fullName>
    </recommendedName>
</protein>